<dbReference type="GeneID" id="55604435"/>
<dbReference type="EMBL" id="MF448340">
    <property type="protein sequence ID" value="ASU00484.1"/>
    <property type="molecule type" value="Genomic_DNA"/>
</dbReference>
<organism evidence="1 2">
    <name type="scientific">Aeromonas phage AS-zj</name>
    <dbReference type="NCBI Taxonomy" id="2024208"/>
    <lineage>
        <taxon>Viruses</taxon>
        <taxon>Duplodnaviria</taxon>
        <taxon>Heunggongvirae</taxon>
        <taxon>Uroviricota</taxon>
        <taxon>Caudoviricetes</taxon>
        <taxon>Pantevenvirales</taxon>
        <taxon>Straboviridae</taxon>
        <taxon>Emmerichvirinae</taxon>
        <taxon>Ceceduovirus</taxon>
        <taxon>Ceceduovirus aszj</taxon>
    </lineage>
</organism>
<dbReference type="Proteomes" id="UP000226092">
    <property type="component" value="Segment"/>
</dbReference>
<keyword evidence="2" id="KW-1185">Reference proteome</keyword>
<proteinExistence type="predicted"/>
<name>A0A223LEK1_9CAUD</name>
<dbReference type="KEGG" id="vg:55604435"/>
<reference evidence="1 2" key="1">
    <citation type="submission" date="2017-07" db="EMBL/GenBank/DDBJ databases">
        <title>In vitro design and evaluation of phage cocktails against multidrug-resistant Aeromonas salmonicida.</title>
        <authorList>
            <person name="Chen L."/>
            <person name="Yuan S."/>
            <person name="Ma Y."/>
        </authorList>
    </citation>
    <scope>NUCLEOTIDE SEQUENCE [LARGE SCALE GENOMIC DNA]</scope>
</reference>
<evidence type="ECO:0000313" key="2">
    <source>
        <dbReference type="Proteomes" id="UP000226092"/>
    </source>
</evidence>
<dbReference type="RefSeq" id="YP_009834368.1">
    <property type="nucleotide sequence ID" value="NC_048673.1"/>
</dbReference>
<protein>
    <submittedName>
        <fullName evidence="1">Uncharacterized protein</fullName>
    </submittedName>
</protein>
<sequence>MSRVKIIAKLKKIEELRSQIEEIRSKCQHNAVILKLGSNTGNWDGFDLYWYDIECEDCLKTWREDQEGSNYSIYNDPRVVKVIR</sequence>
<evidence type="ECO:0000313" key="1">
    <source>
        <dbReference type="EMBL" id="ASU00484.1"/>
    </source>
</evidence>
<accession>A0A223LEK1</accession>